<proteinExistence type="predicted"/>
<dbReference type="PANTHER" id="PTHR30304:SF0">
    <property type="entry name" value="D-TAGATOSE-1,6-BISPHOSPHATE ALDOLASE SUBUNIT GATY-RELATED"/>
    <property type="match status" value="1"/>
</dbReference>
<accession>A0A136Q8R8</accession>
<dbReference type="Proteomes" id="UP000070366">
    <property type="component" value="Unassembled WGS sequence"/>
</dbReference>
<dbReference type="Gene3D" id="3.20.20.70">
    <property type="entry name" value="Aldolase class I"/>
    <property type="match status" value="1"/>
</dbReference>
<keyword evidence="3" id="KW-0862">Zinc</keyword>
<dbReference type="EMBL" id="LSZW01000003">
    <property type="protein sequence ID" value="KXK67065.1"/>
    <property type="molecule type" value="Genomic_DNA"/>
</dbReference>
<keyword evidence="3" id="KW-0479">Metal-binding</keyword>
<feature type="binding site" evidence="2">
    <location>
        <position position="196"/>
    </location>
    <ligand>
        <name>dihydroxyacetone phosphate</name>
        <dbReference type="ChEBI" id="CHEBI:57642"/>
    </ligand>
</feature>
<protein>
    <submittedName>
        <fullName evidence="4">Ketose-bisphosphate aldolase</fullName>
    </submittedName>
</protein>
<feature type="active site" description="Proton donor" evidence="1">
    <location>
        <position position="82"/>
    </location>
</feature>
<dbReference type="RefSeq" id="WP_066523520.1">
    <property type="nucleotide sequence ID" value="NZ_CABMOF010000021.1"/>
</dbReference>
<feature type="binding site" evidence="3">
    <location>
        <position position="195"/>
    </location>
    <ligand>
        <name>Zn(2+)</name>
        <dbReference type="ChEBI" id="CHEBI:29105"/>
        <label>1</label>
        <note>catalytic</note>
    </ligand>
</feature>
<dbReference type="GO" id="GO:0016832">
    <property type="term" value="F:aldehyde-lyase activity"/>
    <property type="evidence" value="ECO:0007669"/>
    <property type="project" value="InterPro"/>
</dbReference>
<dbReference type="KEGG" id="cmiu:B1H56_11715"/>
<dbReference type="PATRIC" id="fig|626937.4.peg.78"/>
<dbReference type="STRING" id="626937.HMPREF3293_00078"/>
<dbReference type="AlphaFoldDB" id="A0A136Q8R8"/>
<comment type="caution">
    <text evidence="4">The sequence shown here is derived from an EMBL/GenBank/DDBJ whole genome shotgun (WGS) entry which is preliminary data.</text>
</comment>
<dbReference type="InterPro" id="IPR050246">
    <property type="entry name" value="Class_II_FBP_aldolase"/>
</dbReference>
<dbReference type="PIRSF" id="PIRSF001359">
    <property type="entry name" value="F_bP_aldolase_II"/>
    <property type="match status" value="1"/>
</dbReference>
<feature type="binding site" evidence="2">
    <location>
        <begin position="253"/>
        <end position="256"/>
    </location>
    <ligand>
        <name>dihydroxyacetone phosphate</name>
        <dbReference type="ChEBI" id="CHEBI:57642"/>
    </ligand>
</feature>
<dbReference type="InterPro" id="IPR000771">
    <property type="entry name" value="FBA_II"/>
</dbReference>
<dbReference type="GO" id="GO:0008270">
    <property type="term" value="F:zinc ion binding"/>
    <property type="evidence" value="ECO:0007669"/>
    <property type="project" value="InterPro"/>
</dbReference>
<dbReference type="InterPro" id="IPR013785">
    <property type="entry name" value="Aldolase_TIM"/>
</dbReference>
<evidence type="ECO:0000313" key="5">
    <source>
        <dbReference type="Proteomes" id="UP000070366"/>
    </source>
</evidence>
<evidence type="ECO:0000313" key="4">
    <source>
        <dbReference type="EMBL" id="KXK67065.1"/>
    </source>
</evidence>
<dbReference type="OrthoDB" id="9803995at2"/>
<feature type="binding site" evidence="3">
    <location>
        <position position="144"/>
    </location>
    <ligand>
        <name>Zn(2+)</name>
        <dbReference type="ChEBI" id="CHEBI:29105"/>
        <label>2</label>
    </ligand>
</feature>
<dbReference type="Pfam" id="PF01116">
    <property type="entry name" value="F_bP_aldolase"/>
    <property type="match status" value="1"/>
</dbReference>
<gene>
    <name evidence="4" type="ORF">HMPREF3293_00078</name>
</gene>
<sequence length="304" mass="33006">MAINTKETMLLARQHETVIPAFNVPHLPMLKPIVQAIVDENSVAMIEVARVEWEKFCSQSLEAVAGEYRKYADTKHTMLHLDHVPVVDEDYKAVDYLPIIDRAIKAGFGSVMVDASRLSFEENAAATKKAADKAHAAGIPCEAELGAVMGHESGQMMPYEEIFATKAGFTDLEEAKLFVEKSGCDWLSVAVGNIHGAIADATRDQKKPTARLDVDHIAALYKATGIPLVLHGGSGIDPEYIRAGIKAGITKINVGTEVRQAYEAAMRESGDDIEAGRKAVYGAVRQLISETLRIAGTRTLLFGE</sequence>
<dbReference type="PANTHER" id="PTHR30304">
    <property type="entry name" value="D-TAGATOSE-1,6-BISPHOSPHATE ALDOLASE"/>
    <property type="match status" value="1"/>
</dbReference>
<evidence type="ECO:0000256" key="3">
    <source>
        <dbReference type="PIRSR" id="PIRSR001359-3"/>
    </source>
</evidence>
<dbReference type="SUPFAM" id="SSF51569">
    <property type="entry name" value="Aldolase"/>
    <property type="match status" value="1"/>
</dbReference>
<comment type="cofactor">
    <cofactor evidence="3">
        <name>Zn(2+)</name>
        <dbReference type="ChEBI" id="CHEBI:29105"/>
    </cofactor>
    <text evidence="3">Binds 2 Zn(2+) ions per subunit. One is catalytic and the other provides a structural contribution.</text>
</comment>
<feature type="binding site" evidence="2">
    <location>
        <begin position="232"/>
        <end position="234"/>
    </location>
    <ligand>
        <name>dihydroxyacetone phosphate</name>
        <dbReference type="ChEBI" id="CHEBI:57642"/>
    </ligand>
</feature>
<feature type="binding site" evidence="3">
    <location>
        <position position="83"/>
    </location>
    <ligand>
        <name>Zn(2+)</name>
        <dbReference type="ChEBI" id="CHEBI:29105"/>
        <label>1</label>
        <note>catalytic</note>
    </ligand>
</feature>
<feature type="binding site" evidence="3">
    <location>
        <position position="231"/>
    </location>
    <ligand>
        <name>Zn(2+)</name>
        <dbReference type="ChEBI" id="CHEBI:29105"/>
        <label>1</label>
        <note>catalytic</note>
    </ligand>
</feature>
<name>A0A136Q8R8_9FIRM</name>
<feature type="binding site" evidence="3">
    <location>
        <position position="114"/>
    </location>
    <ligand>
        <name>Zn(2+)</name>
        <dbReference type="ChEBI" id="CHEBI:29105"/>
        <label>2</label>
    </ligand>
</feature>
<evidence type="ECO:0000256" key="2">
    <source>
        <dbReference type="PIRSR" id="PIRSR001359-2"/>
    </source>
</evidence>
<keyword evidence="5" id="KW-1185">Reference proteome</keyword>
<reference evidence="4 5" key="1">
    <citation type="submission" date="2016-02" db="EMBL/GenBank/DDBJ databases">
        <authorList>
            <person name="Wen L."/>
            <person name="He K."/>
            <person name="Yang H."/>
        </authorList>
    </citation>
    <scope>NUCLEOTIDE SEQUENCE [LARGE SCALE GENOMIC DNA]</scope>
    <source>
        <strain evidence="4 5">DSM 22607</strain>
    </source>
</reference>
<dbReference type="GO" id="GO:0005975">
    <property type="term" value="P:carbohydrate metabolic process"/>
    <property type="evidence" value="ECO:0007669"/>
    <property type="project" value="InterPro"/>
</dbReference>
<evidence type="ECO:0000256" key="1">
    <source>
        <dbReference type="PIRSR" id="PIRSR001359-1"/>
    </source>
</evidence>
<organism evidence="4 5">
    <name type="scientific">Christensenella minuta</name>
    <dbReference type="NCBI Taxonomy" id="626937"/>
    <lineage>
        <taxon>Bacteria</taxon>
        <taxon>Bacillati</taxon>
        <taxon>Bacillota</taxon>
        <taxon>Clostridia</taxon>
        <taxon>Christensenellales</taxon>
        <taxon>Christensenellaceae</taxon>
        <taxon>Christensenella</taxon>
    </lineage>
</organism>